<evidence type="ECO:0000313" key="1">
    <source>
        <dbReference type="EMBL" id="XDL25944.1"/>
    </source>
</evidence>
<name>A0AB39IWW7_9GAMM</name>
<dbReference type="EMBL" id="CP162670">
    <property type="protein sequence ID" value="XDL25944.1"/>
    <property type="molecule type" value="Genomic_DNA"/>
</dbReference>
<organism evidence="1">
    <name type="scientific">Dickeya oryzae</name>
    <dbReference type="NCBI Taxonomy" id="1240404"/>
    <lineage>
        <taxon>Bacteria</taxon>
        <taxon>Pseudomonadati</taxon>
        <taxon>Pseudomonadota</taxon>
        <taxon>Gammaproteobacteria</taxon>
        <taxon>Enterobacterales</taxon>
        <taxon>Pectobacteriaceae</taxon>
        <taxon>Dickeya</taxon>
    </lineage>
</organism>
<accession>A0AB39IWW7</accession>
<reference evidence="1" key="1">
    <citation type="submission" date="2024-07" db="EMBL/GenBank/DDBJ databases">
        <authorList>
            <person name="Pedron J."/>
        </authorList>
    </citation>
    <scope>NUCLEOTIDE SEQUENCE</scope>
    <source>
        <strain evidence="1">A003-S1-M15</strain>
    </source>
</reference>
<sequence>MLGFVCLVGVTQADDDFPVYRGTIGNTTIVMELYNAPGQPENQSINGRYFYTKYRKDIGLSGSQDVQGNLVLSEGDDSMDEQQALAGKDPIPVMVLRSRDQNTLQGEWRNGKGKSYPVVLSLVTELPATASPFMQQAYQHSRYEYLRHEGAEPVMTKQETVNGYDVEWWRDPLSGMTTFQLRSGYPAEQLSGLNTVLRKELWQEVLNYYRCMQGTDKGSYTEQVNINQLLPWVVSYSIAGSESCGNGYNSGVRSESLYASDASHMELKDFFWVGEQPAPDNTLEPKDYSDGILPHWLAEQFSVMYPERMANTVNSGGGNTLCDYRRSEVWVFPTWSLTAQGILFHPTFPTSDSVCDDAPWAIVPWSVVKQHPGRLKNLPLP</sequence>
<protein>
    <submittedName>
        <fullName evidence="1">Uncharacterized protein</fullName>
    </submittedName>
</protein>
<proteinExistence type="predicted"/>
<gene>
    <name evidence="1" type="ORF">LF929_007055</name>
</gene>
<dbReference type="AlphaFoldDB" id="A0AB39IWW7"/>
<dbReference type="GeneID" id="302581418"/>
<dbReference type="RefSeq" id="WP_226093301.1">
    <property type="nucleotide sequence ID" value="NZ_CP162670.1"/>
</dbReference>